<evidence type="ECO:0000313" key="2">
    <source>
        <dbReference type="EMBL" id="KAA9008883.1"/>
    </source>
</evidence>
<feature type="domain" description="N-acetyltransferase" evidence="1">
    <location>
        <begin position="55"/>
        <end position="205"/>
    </location>
</feature>
<dbReference type="InterPro" id="IPR016181">
    <property type="entry name" value="Acyl_CoA_acyltransferase"/>
</dbReference>
<comment type="caution">
    <text evidence="2">The sequence shown here is derived from an EMBL/GenBank/DDBJ whole genome shotgun (WGS) entry which is preliminary data.</text>
</comment>
<sequence>MLCRGLPGQSALGPRPDQLRLQLPRRRRGLVRVARRDGPHLDLHGQDVTLQTDRLVLRPLEPGYAGPITDALQDWETVRWLSAVPWPYALEDARWFIEECAAGRIDSLAVTHEGQLIGVMGGGDEFGYWFARSAWGQGFATEAARAYLDSHFADPAAGPVLSGHYLDNARSRRVLDKLGFRETGPRPLHSRALGREFESMRMRLDRSDWEASVASRPQG</sequence>
<dbReference type="PANTHER" id="PTHR43792">
    <property type="entry name" value="GNAT FAMILY, PUTATIVE (AFU_ORTHOLOGUE AFUA_3G00765)-RELATED-RELATED"/>
    <property type="match status" value="1"/>
</dbReference>
<protein>
    <submittedName>
        <fullName evidence="2">GNAT family N-acetyltransferase</fullName>
    </submittedName>
</protein>
<name>A0A5J5GMI0_9RHOB</name>
<dbReference type="Gene3D" id="3.40.630.30">
    <property type="match status" value="1"/>
</dbReference>
<reference evidence="2 3" key="1">
    <citation type="submission" date="2019-09" db="EMBL/GenBank/DDBJ databases">
        <authorList>
            <person name="Park J.-S."/>
            <person name="Choi H.-J."/>
        </authorList>
    </citation>
    <scope>NUCLEOTIDE SEQUENCE [LARGE SCALE GENOMIC DNA]</scope>
    <source>
        <strain evidence="2 3">176SS1-4</strain>
    </source>
</reference>
<evidence type="ECO:0000313" key="3">
    <source>
        <dbReference type="Proteomes" id="UP000326554"/>
    </source>
</evidence>
<accession>A0A5J5GMI0</accession>
<dbReference type="InterPro" id="IPR051531">
    <property type="entry name" value="N-acetyltransferase"/>
</dbReference>
<organism evidence="2 3">
    <name type="scientific">Histidinibacterium aquaticum</name>
    <dbReference type="NCBI Taxonomy" id="2613962"/>
    <lineage>
        <taxon>Bacteria</taxon>
        <taxon>Pseudomonadati</taxon>
        <taxon>Pseudomonadota</taxon>
        <taxon>Alphaproteobacteria</taxon>
        <taxon>Rhodobacterales</taxon>
        <taxon>Paracoccaceae</taxon>
        <taxon>Histidinibacterium</taxon>
    </lineage>
</organism>
<dbReference type="EMBL" id="VYQE01000002">
    <property type="protein sequence ID" value="KAA9008883.1"/>
    <property type="molecule type" value="Genomic_DNA"/>
</dbReference>
<dbReference type="Proteomes" id="UP000326554">
    <property type="component" value="Unassembled WGS sequence"/>
</dbReference>
<gene>
    <name evidence="2" type="ORF">F3S47_06370</name>
</gene>
<dbReference type="Pfam" id="PF13302">
    <property type="entry name" value="Acetyltransf_3"/>
    <property type="match status" value="1"/>
</dbReference>
<evidence type="ECO:0000259" key="1">
    <source>
        <dbReference type="PROSITE" id="PS51186"/>
    </source>
</evidence>
<proteinExistence type="predicted"/>
<keyword evidence="2" id="KW-0808">Transferase</keyword>
<dbReference type="AlphaFoldDB" id="A0A5J5GMI0"/>
<dbReference type="GO" id="GO:0016747">
    <property type="term" value="F:acyltransferase activity, transferring groups other than amino-acyl groups"/>
    <property type="evidence" value="ECO:0007669"/>
    <property type="project" value="InterPro"/>
</dbReference>
<dbReference type="SUPFAM" id="SSF55729">
    <property type="entry name" value="Acyl-CoA N-acyltransferases (Nat)"/>
    <property type="match status" value="1"/>
</dbReference>
<dbReference type="InterPro" id="IPR000182">
    <property type="entry name" value="GNAT_dom"/>
</dbReference>
<dbReference type="PANTHER" id="PTHR43792:SF1">
    <property type="entry name" value="N-ACETYLTRANSFERASE DOMAIN-CONTAINING PROTEIN"/>
    <property type="match status" value="1"/>
</dbReference>
<dbReference type="PROSITE" id="PS51186">
    <property type="entry name" value="GNAT"/>
    <property type="match status" value="1"/>
</dbReference>
<keyword evidence="3" id="KW-1185">Reference proteome</keyword>